<keyword evidence="15" id="KW-1185">Reference proteome</keyword>
<keyword evidence="9 13" id="KW-0408">Iron</keyword>
<dbReference type="GO" id="GO:0045277">
    <property type="term" value="C:respiratory chain complex IV"/>
    <property type="evidence" value="ECO:0007669"/>
    <property type="project" value="UniProtKB-UniRule"/>
</dbReference>
<dbReference type="UniPathway" id="UPA00705"/>
<evidence type="ECO:0000256" key="1">
    <source>
        <dbReference type="ARBA" id="ARBA00004443"/>
    </source>
</evidence>
<gene>
    <name evidence="14" type="ORF">FKW44_014242</name>
</gene>
<evidence type="ECO:0000256" key="11">
    <source>
        <dbReference type="ARBA" id="ARBA00023136"/>
    </source>
</evidence>
<evidence type="ECO:0000256" key="8">
    <source>
        <dbReference type="ARBA" id="ARBA00022946"/>
    </source>
</evidence>
<dbReference type="EMBL" id="CP045898">
    <property type="protein sequence ID" value="QQP40257.1"/>
    <property type="molecule type" value="Genomic_DNA"/>
</dbReference>
<dbReference type="GO" id="GO:0005743">
    <property type="term" value="C:mitochondrial inner membrane"/>
    <property type="evidence" value="ECO:0007669"/>
    <property type="project" value="UniProtKB-SubCell"/>
</dbReference>
<evidence type="ECO:0000256" key="6">
    <source>
        <dbReference type="ARBA" id="ARBA00022723"/>
    </source>
</evidence>
<dbReference type="PANTHER" id="PTHR14200">
    <property type="entry name" value="CYTOCHROME C OXIDASE POLYPEPTIDE"/>
    <property type="match status" value="1"/>
</dbReference>
<dbReference type="AlphaFoldDB" id="A0A7T8JYU4"/>
<dbReference type="InterPro" id="IPR036545">
    <property type="entry name" value="Cyt_c_oxidase_su5A/6_sf"/>
</dbReference>
<comment type="function">
    <text evidence="13">Component of the cytochrome c oxidase, the last enzyme in the mitochondrial electron transport chain which drives oxidative phosphorylation. The respiratory chain contains 3 multisubunit complexes succinate dehydrogenase (complex II, CII), ubiquinol-cytochrome c oxidoreductase (cytochrome b-c1 complex, complex III, CIII) and cytochrome c oxidase (complex IV, CIV), that cooperate to transfer electrons derived from NADH and succinate to molecular oxygen, creating an electrochemical gradient over the inner membrane that drives transmembrane transport and the ATP synthase. Cytochrome c oxidase is the component of the respiratory chain that catalyzes the reduction of oxygen to water. Electrons originating from reduced cytochrome c in the intermembrane space (IMS) are transferred via the dinuclear copper A center (CU(A)) of subunit 2 and heme A of subunit 1 to the active site in subunit 1, a binuclear center (BNC) formed by heme A3 and copper B (CU(B)). The BNC reduces molecular oxygen to 2 water molecules using 4 electrons from cytochrome c in the IMS and 4 protons from the mitochondrial matrix.</text>
</comment>
<evidence type="ECO:0000256" key="4">
    <source>
        <dbReference type="ARBA" id="ARBA00021968"/>
    </source>
</evidence>
<evidence type="ECO:0000256" key="2">
    <source>
        <dbReference type="ARBA" id="ARBA00004673"/>
    </source>
</evidence>
<dbReference type="PANTHER" id="PTHR14200:SF11">
    <property type="entry name" value="CYTOCHROME C OXIDASE SUBUNIT 5A, MITOCHONDRIAL"/>
    <property type="match status" value="1"/>
</dbReference>
<keyword evidence="10 13" id="KW-0496">Mitochondrion</keyword>
<organism evidence="14 15">
    <name type="scientific">Caligus rogercresseyi</name>
    <name type="common">Sea louse</name>
    <dbReference type="NCBI Taxonomy" id="217165"/>
    <lineage>
        <taxon>Eukaryota</taxon>
        <taxon>Metazoa</taxon>
        <taxon>Ecdysozoa</taxon>
        <taxon>Arthropoda</taxon>
        <taxon>Crustacea</taxon>
        <taxon>Multicrustacea</taxon>
        <taxon>Hexanauplia</taxon>
        <taxon>Copepoda</taxon>
        <taxon>Siphonostomatoida</taxon>
        <taxon>Caligidae</taxon>
        <taxon>Caligus</taxon>
    </lineage>
</organism>
<dbReference type="OrthoDB" id="5778907at2759"/>
<comment type="subcellular location">
    <subcellularLocation>
        <location evidence="1 13">Mitochondrion inner membrane</location>
        <topology evidence="1 13">Peripheral membrane protein</topology>
        <orientation evidence="1 13">Matrix side</orientation>
    </subcellularLocation>
</comment>
<keyword evidence="6 13" id="KW-0479">Metal-binding</keyword>
<evidence type="ECO:0000313" key="15">
    <source>
        <dbReference type="Proteomes" id="UP000595437"/>
    </source>
</evidence>
<dbReference type="CDD" id="cd00923">
    <property type="entry name" value="Cyt_c_Oxidase_Va"/>
    <property type="match status" value="1"/>
</dbReference>
<evidence type="ECO:0000256" key="10">
    <source>
        <dbReference type="ARBA" id="ARBA00023128"/>
    </source>
</evidence>
<comment type="similarity">
    <text evidence="3 13">Belongs to the cytochrome c oxidase subunit 5A family.</text>
</comment>
<dbReference type="Proteomes" id="UP000595437">
    <property type="component" value="Chromosome 9"/>
</dbReference>
<keyword evidence="7 13" id="KW-0999">Mitochondrion inner membrane</keyword>
<dbReference type="InterPro" id="IPR003204">
    <property type="entry name" value="Cyt_c_oxidase_su5A/6"/>
</dbReference>
<sequence length="118" mass="13532">MFRSLVAASSRVLSRSQVQTPAITGVRCLNMRHHEIYQEDFESKVIAYLERPELDGWEARKAFHTVYGLDMVPDPSIIIAGLKACRRLNDFGLAIRFLEATKAKCISNEETIWPYIMQ</sequence>
<keyword evidence="5 13" id="KW-0349">Heme</keyword>
<feature type="non-terminal residue" evidence="14">
    <location>
        <position position="118"/>
    </location>
</feature>
<keyword evidence="11 13" id="KW-0472">Membrane</keyword>
<protein>
    <recommendedName>
        <fullName evidence="4 13">Cytochrome c oxidase subunit 5A, mitochondrial</fullName>
    </recommendedName>
    <alternativeName>
        <fullName evidence="12 13">Cytochrome c oxidase polypeptide Va</fullName>
    </alternativeName>
</protein>
<dbReference type="Gene3D" id="1.25.40.40">
    <property type="entry name" value="Cytochrome c oxidase, subunit Va/VI"/>
    <property type="match status" value="1"/>
</dbReference>
<dbReference type="GO" id="GO:0046872">
    <property type="term" value="F:metal ion binding"/>
    <property type="evidence" value="ECO:0007669"/>
    <property type="project" value="UniProtKB-UniRule"/>
</dbReference>
<proteinExistence type="inferred from homology"/>
<dbReference type="Pfam" id="PF02284">
    <property type="entry name" value="COX5A"/>
    <property type="match status" value="1"/>
</dbReference>
<dbReference type="GO" id="GO:0006123">
    <property type="term" value="P:mitochondrial electron transport, cytochrome c to oxygen"/>
    <property type="evidence" value="ECO:0007669"/>
    <property type="project" value="UniProtKB-UniRule"/>
</dbReference>
<name>A0A7T8JYU4_CALRO</name>
<dbReference type="SUPFAM" id="SSF48479">
    <property type="entry name" value="Cytochrome c oxidase subunit E"/>
    <property type="match status" value="1"/>
</dbReference>
<evidence type="ECO:0000256" key="3">
    <source>
        <dbReference type="ARBA" id="ARBA00007972"/>
    </source>
</evidence>
<evidence type="ECO:0000256" key="12">
    <source>
        <dbReference type="ARBA" id="ARBA00031049"/>
    </source>
</evidence>
<comment type="subunit">
    <text evidence="13">Component of the cytochrome c oxidase (complex IV, CIV), a multisubunit enzyme composed of a catalytic core of 3 subunits and several supernumerary subunits. The complex exists as a monomer or a dimer and forms supercomplexes (SCs) in the inner mitochondrial membrane with ubiquinol-cytochrome c oxidoreductase (cytochrome b-c1 complex, complex III, CIII).</text>
</comment>
<accession>A0A7T8JYU4</accession>
<evidence type="ECO:0000313" key="14">
    <source>
        <dbReference type="EMBL" id="QQP40257.1"/>
    </source>
</evidence>
<keyword evidence="8 13" id="KW-0809">Transit peptide</keyword>
<evidence type="ECO:0000256" key="7">
    <source>
        <dbReference type="ARBA" id="ARBA00022792"/>
    </source>
</evidence>
<evidence type="ECO:0000256" key="9">
    <source>
        <dbReference type="ARBA" id="ARBA00023004"/>
    </source>
</evidence>
<reference evidence="15" key="1">
    <citation type="submission" date="2021-01" db="EMBL/GenBank/DDBJ databases">
        <title>Caligus Genome Assembly.</title>
        <authorList>
            <person name="Gallardo-Escarate C."/>
        </authorList>
    </citation>
    <scope>NUCLEOTIDE SEQUENCE [LARGE SCALE GENOMIC DNA]</scope>
</reference>
<comment type="pathway">
    <text evidence="2 13">Energy metabolism; oxidative phosphorylation.</text>
</comment>
<evidence type="ECO:0000256" key="5">
    <source>
        <dbReference type="ARBA" id="ARBA00022617"/>
    </source>
</evidence>
<evidence type="ECO:0000256" key="13">
    <source>
        <dbReference type="RuleBase" id="RU368103"/>
    </source>
</evidence>